<protein>
    <recommendedName>
        <fullName evidence="1">PRISE-like Rossmann-fold domain-containing protein</fullName>
    </recommendedName>
</protein>
<name>A0ABQ8RJU0_FUSEQ</name>
<comment type="caution">
    <text evidence="2">The sequence shown here is derived from an EMBL/GenBank/DDBJ whole genome shotgun (WGS) entry which is preliminary data.</text>
</comment>
<dbReference type="Gene3D" id="3.40.50.720">
    <property type="entry name" value="NAD(P)-binding Rossmann-like Domain"/>
    <property type="match status" value="1"/>
</dbReference>
<keyword evidence="3" id="KW-1185">Reference proteome</keyword>
<dbReference type="PANTHER" id="PTHR32487:SF8">
    <property type="entry name" value="NAD-DEPENDENT EPIMERASE_DEHYDRATASE DOMAIN-CONTAINING PROTEIN"/>
    <property type="match status" value="1"/>
</dbReference>
<dbReference type="InterPro" id="IPR036291">
    <property type="entry name" value="NAD(P)-bd_dom_sf"/>
</dbReference>
<dbReference type="EMBL" id="JAOQBH010000005">
    <property type="protein sequence ID" value="KAJ4136572.1"/>
    <property type="molecule type" value="Genomic_DNA"/>
</dbReference>
<evidence type="ECO:0000259" key="1">
    <source>
        <dbReference type="Pfam" id="PF22917"/>
    </source>
</evidence>
<feature type="domain" description="PRISE-like Rossmann-fold" evidence="1">
    <location>
        <begin position="4"/>
        <end position="382"/>
    </location>
</feature>
<dbReference type="CDD" id="cd08948">
    <property type="entry name" value="5beta-POR_like_SDR_a"/>
    <property type="match status" value="1"/>
</dbReference>
<sequence length="384" mass="43095">MAHALIFGASGISGWSLLNQARIYPSPTAFARITGTTNRPTSIDQLHIPQDDRIQLASGIDLTKSVDEVIAVLKAKVPHVGTVSHVFFTDPAYIPRDDFESLKTVNTSLLEVAVRAVEKLSPKFEVFILQTGGKGYGLEFPKEVDISPPLKETHPRIPEPWASKIFYYTQYDLLKDLSHGKKWTFSEIRPDGIVGFAPGSNAMNMAQGIAIYLTMFKEVNGTGAKVPFFGYEHGYHSTHSDTFQDILSKMEIYAALNSERCGDGGVFNVADGKTITWAQVWPRLCEHFGLIGSEPDASSTPMLEFVKVNKQVWVDIARRHRLNEKLIDEQGWGHVHFMMVDFDFDRQYDLSHARSVGFVEEIDTVEGYIQSWERMRAAKLLPPN</sequence>
<evidence type="ECO:0000313" key="2">
    <source>
        <dbReference type="EMBL" id="KAJ4136572.1"/>
    </source>
</evidence>
<dbReference type="SUPFAM" id="SSF51735">
    <property type="entry name" value="NAD(P)-binding Rossmann-fold domains"/>
    <property type="match status" value="1"/>
</dbReference>
<dbReference type="Pfam" id="PF22917">
    <property type="entry name" value="PRISE"/>
    <property type="match status" value="1"/>
</dbReference>
<proteinExistence type="predicted"/>
<evidence type="ECO:0000313" key="3">
    <source>
        <dbReference type="Proteomes" id="UP001152024"/>
    </source>
</evidence>
<dbReference type="PANTHER" id="PTHR32487">
    <property type="entry name" value="3-OXO-DELTA(4,5)-STEROID 5-BETA-REDUCTASE"/>
    <property type="match status" value="1"/>
</dbReference>
<reference evidence="2" key="1">
    <citation type="submission" date="2022-09" db="EMBL/GenBank/DDBJ databases">
        <title>Fusarium specimens isolated from Avocado Roots.</title>
        <authorList>
            <person name="Stajich J."/>
            <person name="Roper C."/>
            <person name="Heimlech-Rivalta G."/>
        </authorList>
    </citation>
    <scope>NUCLEOTIDE SEQUENCE</scope>
    <source>
        <strain evidence="2">CF00095</strain>
    </source>
</reference>
<organism evidence="2 3">
    <name type="scientific">Fusarium equiseti</name>
    <name type="common">Fusarium scirpi</name>
    <dbReference type="NCBI Taxonomy" id="61235"/>
    <lineage>
        <taxon>Eukaryota</taxon>
        <taxon>Fungi</taxon>
        <taxon>Dikarya</taxon>
        <taxon>Ascomycota</taxon>
        <taxon>Pezizomycotina</taxon>
        <taxon>Sordariomycetes</taxon>
        <taxon>Hypocreomycetidae</taxon>
        <taxon>Hypocreales</taxon>
        <taxon>Nectriaceae</taxon>
        <taxon>Fusarium</taxon>
        <taxon>Fusarium incarnatum-equiseti species complex</taxon>
    </lineage>
</organism>
<dbReference type="Proteomes" id="UP001152024">
    <property type="component" value="Unassembled WGS sequence"/>
</dbReference>
<accession>A0ABQ8RJU0</accession>
<gene>
    <name evidence="2" type="ORF">NW768_004189</name>
</gene>
<dbReference type="InterPro" id="IPR055222">
    <property type="entry name" value="PRISE-like_Rossmann-fold"/>
</dbReference>